<comment type="caution">
    <text evidence="2">The sequence shown here is derived from an EMBL/GenBank/DDBJ whole genome shotgun (WGS) entry which is preliminary data.</text>
</comment>
<name>A0A1Q8SQY5_9GAMM</name>
<gene>
    <name evidence="2" type="ORF">BTW07_11130</name>
</gene>
<sequence>MSQGGNADGNTQTRNKSKGQDAYHEPADQLFYMVGKGTILAVPRKDMPDLLAEMRLLESVVESQQQATSHLKSCQDKYIQVKQSSYFKPEERAALSEADSAESLEREVILAQSELDKANRDLIQEMEPLTQLSDNTNHISELIPIQRRGGHASAVGFRMTYVRSQKIKNHWRKYRLTSKADTAGGSDSVVTQGKVDWKKLKNQLTDIGDGTSIKVDIPWFDDWMKLEDQHKELFQWSEHINENLQIARSYQSGGEHDVDSLKVDLSAEAQLMRWSYGASGVSGEANPFKKEGAIKSSGHAELMLAEAKASIDCYEPPGGYMMAFAGMNLGMLRSHTILSVAGGIGASIAAELNIDAEFTGSGAKAKGVRGSSRNRGIPGKQTVDMSLPDNSQGGELGAFVGGQLEATVAGQVEWKSPESEKFEPFAKIAPAIAGQIGIGGEATLKISYQGGKFRILAKAALCYGVGAKGKLTLEVDATLIYEFAKWVAYQLKNINYKKLDFIDDVAFETLSNILALALGSGKKLETYLYSTAGEVQSAFISFWGDLQDDRATATARGHLVERINTSPDMLQYTTPDAKGALLYRLIQVNAFDLLEPENRTWDWEDINFWRFGFMTDRKRAIINIFTWVQSQEDYRNVMQRIKPEVNGYNITVEEGESKLLAFLGRGEQPWLSSDYPDNLQRFYRQLKPTASKGSPMVRNDMKEYLTQNDVEPQFHQACFNHTKCLALPRTKNA</sequence>
<dbReference type="RefSeq" id="WP_075570252.1">
    <property type="nucleotide sequence ID" value="NZ_MSDO01000017.1"/>
</dbReference>
<evidence type="ECO:0008006" key="4">
    <source>
        <dbReference type="Google" id="ProtNLM"/>
    </source>
</evidence>
<keyword evidence="3" id="KW-1185">Reference proteome</keyword>
<evidence type="ECO:0000256" key="1">
    <source>
        <dbReference type="SAM" id="MobiDB-lite"/>
    </source>
</evidence>
<evidence type="ECO:0000313" key="3">
    <source>
        <dbReference type="Proteomes" id="UP000186878"/>
    </source>
</evidence>
<feature type="compositionally biased region" description="Polar residues" evidence="1">
    <location>
        <begin position="1"/>
        <end position="14"/>
    </location>
</feature>
<dbReference type="OrthoDB" id="7796826at2"/>
<dbReference type="Proteomes" id="UP000186878">
    <property type="component" value="Unassembled WGS sequence"/>
</dbReference>
<reference evidence="2 3" key="1">
    <citation type="submission" date="2016-12" db="EMBL/GenBank/DDBJ databases">
        <title>Draft genome sequences of strains Salinicola socius SMB35, Salinicola sp. MH3R3-1 and Chromohalobacter sp. SMB17 from the Verkhnekamsk potash mining region of Russia.</title>
        <authorList>
            <person name="Mavrodi D.V."/>
            <person name="Olsson B.E."/>
            <person name="Korsakova E.S."/>
            <person name="Pyankova A."/>
            <person name="Mavrodi O.V."/>
            <person name="Plotnikova E.G."/>
        </authorList>
    </citation>
    <scope>NUCLEOTIDE SEQUENCE [LARGE SCALE GENOMIC DNA]</scope>
    <source>
        <strain evidence="2 3">SMB35</strain>
    </source>
</reference>
<evidence type="ECO:0000313" key="2">
    <source>
        <dbReference type="EMBL" id="OLO03843.1"/>
    </source>
</evidence>
<dbReference type="AlphaFoldDB" id="A0A1Q8SQY5"/>
<accession>A0A1Q8SQY5</accession>
<feature type="region of interest" description="Disordered" evidence="1">
    <location>
        <begin position="365"/>
        <end position="387"/>
    </location>
</feature>
<dbReference type="EMBL" id="MSDO01000017">
    <property type="protein sequence ID" value="OLO03843.1"/>
    <property type="molecule type" value="Genomic_DNA"/>
</dbReference>
<organism evidence="2 3">
    <name type="scientific">Salinicola socius</name>
    <dbReference type="NCBI Taxonomy" id="404433"/>
    <lineage>
        <taxon>Bacteria</taxon>
        <taxon>Pseudomonadati</taxon>
        <taxon>Pseudomonadota</taxon>
        <taxon>Gammaproteobacteria</taxon>
        <taxon>Oceanospirillales</taxon>
        <taxon>Halomonadaceae</taxon>
        <taxon>Salinicola</taxon>
    </lineage>
</organism>
<protein>
    <recommendedName>
        <fullName evidence="4">ATPase</fullName>
    </recommendedName>
</protein>
<proteinExistence type="predicted"/>
<feature type="region of interest" description="Disordered" evidence="1">
    <location>
        <begin position="1"/>
        <end position="22"/>
    </location>
</feature>